<feature type="non-terminal residue" evidence="2">
    <location>
        <position position="62"/>
    </location>
</feature>
<dbReference type="Proteomes" id="UP000054166">
    <property type="component" value="Unassembled WGS sequence"/>
</dbReference>
<proteinExistence type="predicted"/>
<evidence type="ECO:0000313" key="2">
    <source>
        <dbReference type="EMBL" id="KIM80584.1"/>
    </source>
</evidence>
<keyword evidence="3" id="KW-1185">Reference proteome</keyword>
<dbReference type="AlphaFoldDB" id="A0A0C3FKQ3"/>
<feature type="region of interest" description="Disordered" evidence="1">
    <location>
        <begin position="1"/>
        <end position="62"/>
    </location>
</feature>
<gene>
    <name evidence="2" type="ORF">PILCRDRAFT_822322</name>
</gene>
<sequence>MDNKLVTSSGCHTRTHQSVSYFQTRQQNTNSPNNNKRTGQMTDRTTNQPRIAKKNEAHQIQH</sequence>
<reference evidence="3" key="2">
    <citation type="submission" date="2015-01" db="EMBL/GenBank/DDBJ databases">
        <title>Evolutionary Origins and Diversification of the Mycorrhizal Mutualists.</title>
        <authorList>
            <consortium name="DOE Joint Genome Institute"/>
            <consortium name="Mycorrhizal Genomics Consortium"/>
            <person name="Kohler A."/>
            <person name="Kuo A."/>
            <person name="Nagy L.G."/>
            <person name="Floudas D."/>
            <person name="Copeland A."/>
            <person name="Barry K.W."/>
            <person name="Cichocki N."/>
            <person name="Veneault-Fourrey C."/>
            <person name="LaButti K."/>
            <person name="Lindquist E.A."/>
            <person name="Lipzen A."/>
            <person name="Lundell T."/>
            <person name="Morin E."/>
            <person name="Murat C."/>
            <person name="Riley R."/>
            <person name="Ohm R."/>
            <person name="Sun H."/>
            <person name="Tunlid A."/>
            <person name="Henrissat B."/>
            <person name="Grigoriev I.V."/>
            <person name="Hibbett D.S."/>
            <person name="Martin F."/>
        </authorList>
    </citation>
    <scope>NUCLEOTIDE SEQUENCE [LARGE SCALE GENOMIC DNA]</scope>
    <source>
        <strain evidence="3">F 1598</strain>
    </source>
</reference>
<feature type="compositionally biased region" description="Polar residues" evidence="1">
    <location>
        <begin position="1"/>
        <end position="49"/>
    </location>
</feature>
<name>A0A0C3FKQ3_PILCF</name>
<dbReference type="EMBL" id="KN833003">
    <property type="protein sequence ID" value="KIM80584.1"/>
    <property type="molecule type" value="Genomic_DNA"/>
</dbReference>
<reference evidence="2 3" key="1">
    <citation type="submission" date="2014-04" db="EMBL/GenBank/DDBJ databases">
        <authorList>
            <consortium name="DOE Joint Genome Institute"/>
            <person name="Kuo A."/>
            <person name="Tarkka M."/>
            <person name="Buscot F."/>
            <person name="Kohler A."/>
            <person name="Nagy L.G."/>
            <person name="Floudas D."/>
            <person name="Copeland A."/>
            <person name="Barry K.W."/>
            <person name="Cichocki N."/>
            <person name="Veneault-Fourrey C."/>
            <person name="LaButti K."/>
            <person name="Lindquist E.A."/>
            <person name="Lipzen A."/>
            <person name="Lundell T."/>
            <person name="Morin E."/>
            <person name="Murat C."/>
            <person name="Sun H."/>
            <person name="Tunlid A."/>
            <person name="Henrissat B."/>
            <person name="Grigoriev I.V."/>
            <person name="Hibbett D.S."/>
            <person name="Martin F."/>
            <person name="Nordberg H.P."/>
            <person name="Cantor M.N."/>
            <person name="Hua S.X."/>
        </authorList>
    </citation>
    <scope>NUCLEOTIDE SEQUENCE [LARGE SCALE GENOMIC DNA]</scope>
    <source>
        <strain evidence="2 3">F 1598</strain>
    </source>
</reference>
<dbReference type="InParanoid" id="A0A0C3FKQ3"/>
<evidence type="ECO:0000313" key="3">
    <source>
        <dbReference type="Proteomes" id="UP000054166"/>
    </source>
</evidence>
<protein>
    <submittedName>
        <fullName evidence="2">Uncharacterized protein</fullName>
    </submittedName>
</protein>
<dbReference type="HOGENOM" id="CLU_2910419_0_0_1"/>
<accession>A0A0C3FKQ3</accession>
<feature type="compositionally biased region" description="Basic and acidic residues" evidence="1">
    <location>
        <begin position="53"/>
        <end position="62"/>
    </location>
</feature>
<organism evidence="2 3">
    <name type="scientific">Piloderma croceum (strain F 1598)</name>
    <dbReference type="NCBI Taxonomy" id="765440"/>
    <lineage>
        <taxon>Eukaryota</taxon>
        <taxon>Fungi</taxon>
        <taxon>Dikarya</taxon>
        <taxon>Basidiomycota</taxon>
        <taxon>Agaricomycotina</taxon>
        <taxon>Agaricomycetes</taxon>
        <taxon>Agaricomycetidae</taxon>
        <taxon>Atheliales</taxon>
        <taxon>Atheliaceae</taxon>
        <taxon>Piloderma</taxon>
    </lineage>
</organism>
<evidence type="ECO:0000256" key="1">
    <source>
        <dbReference type="SAM" id="MobiDB-lite"/>
    </source>
</evidence>